<evidence type="ECO:0008006" key="3">
    <source>
        <dbReference type="Google" id="ProtNLM"/>
    </source>
</evidence>
<accession>A0A147KAA0</accession>
<dbReference type="Proteomes" id="UP000074108">
    <property type="component" value="Unassembled WGS sequence"/>
</dbReference>
<organism evidence="1 2">
    <name type="scientific">Bacillus coahuilensis p1.1.43</name>
    <dbReference type="NCBI Taxonomy" id="1150625"/>
    <lineage>
        <taxon>Bacteria</taxon>
        <taxon>Bacillati</taxon>
        <taxon>Bacillota</taxon>
        <taxon>Bacilli</taxon>
        <taxon>Bacillales</taxon>
        <taxon>Bacillaceae</taxon>
        <taxon>Bacillus</taxon>
    </lineage>
</organism>
<sequence>MKNETELALHVKAIASDILELILNEEKQYDESQMRNSLEYMTRCVRDLVNVYVDTIEDHEEHLKHTVSKAKVSLNILSLPTHSFSRKME</sequence>
<dbReference type="OrthoDB" id="2917292at2"/>
<dbReference type="PATRIC" id="fig|1150625.3.peg.1074"/>
<keyword evidence="2" id="KW-1185">Reference proteome</keyword>
<evidence type="ECO:0000313" key="2">
    <source>
        <dbReference type="Proteomes" id="UP000074108"/>
    </source>
</evidence>
<dbReference type="EMBL" id="LDYG01000021">
    <property type="protein sequence ID" value="KUP07607.1"/>
    <property type="molecule type" value="Genomic_DNA"/>
</dbReference>
<reference evidence="1 2" key="1">
    <citation type="journal article" date="2016" name="Front. Microbiol.">
        <title>Microevolution Analysis of Bacillus coahuilensis Unveils Differences in Phosphorus Acquisition Strategies and Their Regulation.</title>
        <authorList>
            <person name="Gomez-Lunar Z."/>
            <person name="Hernandez-Gonzalez I."/>
            <person name="Rodriguez-Torres M.D."/>
            <person name="Souza V."/>
            <person name="Olmedo-Alvarez G."/>
        </authorList>
    </citation>
    <scope>NUCLEOTIDE SEQUENCE [LARGE SCALE GENOMIC DNA]</scope>
    <source>
        <strain evidence="2">p1.1.43</strain>
    </source>
</reference>
<dbReference type="STRING" id="1150625.Q75_05105"/>
<dbReference type="AlphaFoldDB" id="A0A147KAA0"/>
<proteinExistence type="predicted"/>
<evidence type="ECO:0000313" key="1">
    <source>
        <dbReference type="EMBL" id="KUP07607.1"/>
    </source>
</evidence>
<gene>
    <name evidence="1" type="ORF">Q75_05105</name>
</gene>
<name>A0A147KAA0_9BACI</name>
<dbReference type="RefSeq" id="WP_059282475.1">
    <property type="nucleotide sequence ID" value="NZ_LDYG01000021.1"/>
</dbReference>
<protein>
    <recommendedName>
        <fullName evidence="3">Group-specific protein</fullName>
    </recommendedName>
</protein>
<comment type="caution">
    <text evidence="1">The sequence shown here is derived from an EMBL/GenBank/DDBJ whole genome shotgun (WGS) entry which is preliminary data.</text>
</comment>